<keyword evidence="6" id="KW-1185">Reference proteome</keyword>
<name>A0ABU0WV44_9PSEU</name>
<dbReference type="InterPro" id="IPR036116">
    <property type="entry name" value="FN3_sf"/>
</dbReference>
<comment type="caution">
    <text evidence="5">The sequence shown here is derived from an EMBL/GenBank/DDBJ whole genome shotgun (WGS) entry which is preliminary data.</text>
</comment>
<evidence type="ECO:0000259" key="4">
    <source>
        <dbReference type="SMART" id="SM00060"/>
    </source>
</evidence>
<keyword evidence="1" id="KW-0326">Glycosidase</keyword>
<evidence type="ECO:0000256" key="3">
    <source>
        <dbReference type="SAM" id="MobiDB-lite"/>
    </source>
</evidence>
<reference evidence="5 6" key="1">
    <citation type="submission" date="2017-06" db="EMBL/GenBank/DDBJ databases">
        <title>Cultured bacterium strain Saccharothrix yanglingensis Hhs.015.</title>
        <authorList>
            <person name="Xia Y."/>
        </authorList>
    </citation>
    <scope>NUCLEOTIDE SEQUENCE [LARGE SCALE GENOMIC DNA]</scope>
    <source>
        <strain evidence="5 6">Hhs.015</strain>
    </source>
</reference>
<dbReference type="EMBL" id="NSDM01000001">
    <property type="protein sequence ID" value="MDQ2583247.1"/>
    <property type="molecule type" value="Genomic_DNA"/>
</dbReference>
<protein>
    <recommendedName>
        <fullName evidence="4">Fibronectin type-III domain-containing protein</fullName>
    </recommendedName>
</protein>
<dbReference type="InterPro" id="IPR003961">
    <property type="entry name" value="FN3_dom"/>
</dbReference>
<accession>A0ABU0WV44</accession>
<feature type="region of interest" description="Disordered" evidence="3">
    <location>
        <begin position="474"/>
        <end position="494"/>
    </location>
</feature>
<dbReference type="RefSeq" id="WP_306744308.1">
    <property type="nucleotide sequence ID" value="NZ_NSDM01000001.1"/>
</dbReference>
<gene>
    <name evidence="5" type="ORF">CKY47_04455</name>
</gene>
<keyword evidence="1" id="KW-0378">Hydrolase</keyword>
<dbReference type="Proteomes" id="UP001225605">
    <property type="component" value="Unassembled WGS sequence"/>
</dbReference>
<dbReference type="CDD" id="cd00063">
    <property type="entry name" value="FN3"/>
    <property type="match status" value="1"/>
</dbReference>
<sequence>MERGKLIAVVGGLALVVGAVVVLRVEPAPPTTAFERVLDDRVEHLPDDLPPRRPTDLVLTALDRTSLRATWAAGDRPGPGGFAVSWNGLERLVQGTETELVGLDPNTEVAVEVRALDRMGGRSEPVTARAVPRSAHDEAWADGLVVPLDVFDGPEALHPRRWRVFDGGADCLGLGRLNGPRLEVTCATVDLQSNVPLRLGTPADDGAVGRVVLTADGPVGEPGEDGELLVALLPEPFQDLGHIVPPHPPGSVVLRITPLGAEFEVGAGVPATRRVVPVEAAVPPAAQGVRHRWELRVLPDAVVALRDGEVVAAAPVAVPWTSASPRLTFREARHTRVDSFGVGGSPESPAPASVVLLGPAAPEGDASSPGNVATQRLERASSVRVVAAAVAARGGPITVELGSRSAPASFMPSAPGPGGHGPAVVYADFPLPWPEPNPRVRVRSPGGTTVFGAHLVVTDDEGADRPLPRLVDRGAPAPEVPKPSLSVVHEPGPPGGTARVVVDLAEPRGREVAAVEGLELDLDGERVVALPVNGSAGGRHEFTVDLAGVPSGRHEVAVRVLPVDQRRDVRSAEQVFEIRPL</sequence>
<evidence type="ECO:0000313" key="5">
    <source>
        <dbReference type="EMBL" id="MDQ2583247.1"/>
    </source>
</evidence>
<dbReference type="SMART" id="SM00060">
    <property type="entry name" value="FN3"/>
    <property type="match status" value="1"/>
</dbReference>
<keyword evidence="2" id="KW-0119">Carbohydrate metabolism</keyword>
<evidence type="ECO:0000256" key="2">
    <source>
        <dbReference type="ARBA" id="ARBA00023326"/>
    </source>
</evidence>
<dbReference type="Gene3D" id="2.60.40.10">
    <property type="entry name" value="Immunoglobulins"/>
    <property type="match status" value="1"/>
</dbReference>
<evidence type="ECO:0000256" key="1">
    <source>
        <dbReference type="ARBA" id="ARBA00023295"/>
    </source>
</evidence>
<proteinExistence type="predicted"/>
<keyword evidence="2" id="KW-0624">Polysaccharide degradation</keyword>
<feature type="domain" description="Fibronectin type-III" evidence="4">
    <location>
        <begin position="51"/>
        <end position="123"/>
    </location>
</feature>
<dbReference type="InterPro" id="IPR013783">
    <property type="entry name" value="Ig-like_fold"/>
</dbReference>
<evidence type="ECO:0000313" key="6">
    <source>
        <dbReference type="Proteomes" id="UP001225605"/>
    </source>
</evidence>
<dbReference type="SUPFAM" id="SSF49265">
    <property type="entry name" value="Fibronectin type III"/>
    <property type="match status" value="1"/>
</dbReference>
<organism evidence="5 6">
    <name type="scientific">Saccharothrix yanglingensis</name>
    <dbReference type="NCBI Taxonomy" id="659496"/>
    <lineage>
        <taxon>Bacteria</taxon>
        <taxon>Bacillati</taxon>
        <taxon>Actinomycetota</taxon>
        <taxon>Actinomycetes</taxon>
        <taxon>Pseudonocardiales</taxon>
        <taxon>Pseudonocardiaceae</taxon>
        <taxon>Saccharothrix</taxon>
    </lineage>
</organism>